<keyword evidence="5 12" id="KW-0418">Kinase</keyword>
<keyword evidence="7" id="KW-0732">Signal</keyword>
<protein>
    <recommendedName>
        <fullName evidence="2">histidine kinase</fullName>
        <ecNumber evidence="2">2.7.13.3</ecNumber>
    </recommendedName>
</protein>
<comment type="caution">
    <text evidence="12">The sequence shown here is derived from an EMBL/GenBank/DDBJ whole genome shotgun (WGS) entry which is preliminary data.</text>
</comment>
<dbReference type="SMART" id="SM00448">
    <property type="entry name" value="REC"/>
    <property type="match status" value="1"/>
</dbReference>
<evidence type="ECO:0000256" key="1">
    <source>
        <dbReference type="ARBA" id="ARBA00000085"/>
    </source>
</evidence>
<dbReference type="InterPro" id="IPR036890">
    <property type="entry name" value="HATPase_C_sf"/>
</dbReference>
<proteinExistence type="predicted"/>
<evidence type="ECO:0000256" key="5">
    <source>
        <dbReference type="ARBA" id="ARBA00022777"/>
    </source>
</evidence>
<dbReference type="InterPro" id="IPR036097">
    <property type="entry name" value="HisK_dim/P_sf"/>
</dbReference>
<feature type="domain" description="Histidine kinase/HSP90-like ATPase" evidence="9">
    <location>
        <begin position="782"/>
        <end position="893"/>
    </location>
</feature>
<dbReference type="CDD" id="cd17546">
    <property type="entry name" value="REC_hyHK_CKI1_RcsC-like"/>
    <property type="match status" value="1"/>
</dbReference>
<feature type="domain" description="Signal transduction histidine kinase dimerisation/phosphoacceptor" evidence="10">
    <location>
        <begin position="670"/>
        <end position="735"/>
    </location>
</feature>
<dbReference type="SUPFAM" id="SSF47384">
    <property type="entry name" value="Homodimeric domain of signal transducing histidine kinase"/>
    <property type="match status" value="1"/>
</dbReference>
<dbReference type="PANTHER" id="PTHR43047:SF72">
    <property type="entry name" value="OSMOSENSING HISTIDINE PROTEIN KINASE SLN1"/>
    <property type="match status" value="1"/>
</dbReference>
<feature type="transmembrane region" description="Helical" evidence="6">
    <location>
        <begin position="504"/>
        <end position="522"/>
    </location>
</feature>
<organism evidence="12 13">
    <name type="scientific">Shewanella sairae</name>
    <dbReference type="NCBI Taxonomy" id="190310"/>
    <lineage>
        <taxon>Bacteria</taxon>
        <taxon>Pseudomonadati</taxon>
        <taxon>Pseudomonadota</taxon>
        <taxon>Gammaproteobacteria</taxon>
        <taxon>Alteromonadales</taxon>
        <taxon>Shewanellaceae</taxon>
        <taxon>Shewanella</taxon>
    </lineage>
</organism>
<evidence type="ECO:0000259" key="8">
    <source>
        <dbReference type="SMART" id="SM00062"/>
    </source>
</evidence>
<dbReference type="SUPFAM" id="SSF53850">
    <property type="entry name" value="Periplasmic binding protein-like II"/>
    <property type="match status" value="2"/>
</dbReference>
<dbReference type="SMART" id="SM00387">
    <property type="entry name" value="HATPase_c"/>
    <property type="match status" value="1"/>
</dbReference>
<feature type="chain" id="PRO_5046850178" description="histidine kinase" evidence="7">
    <location>
        <begin position="23"/>
        <end position="1199"/>
    </location>
</feature>
<keyword evidence="4" id="KW-0808">Transferase</keyword>
<evidence type="ECO:0000259" key="11">
    <source>
        <dbReference type="SMART" id="SM00448"/>
    </source>
</evidence>
<dbReference type="CDD" id="cd16922">
    <property type="entry name" value="HATPase_EvgS-ArcB-TorS-like"/>
    <property type="match status" value="1"/>
</dbReference>
<evidence type="ECO:0000313" key="13">
    <source>
        <dbReference type="Proteomes" id="UP000887104"/>
    </source>
</evidence>
<gene>
    <name evidence="12" type="ORF">TUM4438_20620</name>
</gene>
<keyword evidence="13" id="KW-1185">Reference proteome</keyword>
<dbReference type="Pfam" id="PF00072">
    <property type="entry name" value="Response_reg"/>
    <property type="match status" value="1"/>
</dbReference>
<name>A0ABQ4PEH8_9GAMM</name>
<dbReference type="PANTHER" id="PTHR43047">
    <property type="entry name" value="TWO-COMPONENT HISTIDINE PROTEIN KINASE"/>
    <property type="match status" value="1"/>
</dbReference>
<dbReference type="Gene3D" id="3.30.565.10">
    <property type="entry name" value="Histidine kinase-like ATPase, C-terminal domain"/>
    <property type="match status" value="1"/>
</dbReference>
<evidence type="ECO:0000256" key="3">
    <source>
        <dbReference type="ARBA" id="ARBA00022553"/>
    </source>
</evidence>
<dbReference type="SMART" id="SM00062">
    <property type="entry name" value="PBPb"/>
    <property type="match status" value="1"/>
</dbReference>
<evidence type="ECO:0000256" key="4">
    <source>
        <dbReference type="ARBA" id="ARBA00022679"/>
    </source>
</evidence>
<dbReference type="InterPro" id="IPR003661">
    <property type="entry name" value="HisK_dim/P_dom"/>
</dbReference>
<dbReference type="SMART" id="SM00388">
    <property type="entry name" value="HisKA"/>
    <property type="match status" value="1"/>
</dbReference>
<evidence type="ECO:0000313" key="12">
    <source>
        <dbReference type="EMBL" id="GIU45953.1"/>
    </source>
</evidence>
<dbReference type="InterPro" id="IPR001789">
    <property type="entry name" value="Sig_transdc_resp-reg_receiver"/>
</dbReference>
<dbReference type="Gene3D" id="3.40.190.10">
    <property type="entry name" value="Periplasmic binding protein-like II"/>
    <property type="match status" value="4"/>
</dbReference>
<evidence type="ECO:0000256" key="6">
    <source>
        <dbReference type="SAM" id="Phobius"/>
    </source>
</evidence>
<dbReference type="Gene3D" id="1.20.120.160">
    <property type="entry name" value="HPT domain"/>
    <property type="match status" value="1"/>
</dbReference>
<feature type="domain" description="Response regulatory" evidence="11">
    <location>
        <begin position="971"/>
        <end position="1086"/>
    </location>
</feature>
<dbReference type="InterPro" id="IPR011006">
    <property type="entry name" value="CheY-like_superfamily"/>
</dbReference>
<keyword evidence="6" id="KW-0472">Membrane</keyword>
<dbReference type="Gene3D" id="1.10.287.130">
    <property type="match status" value="1"/>
</dbReference>
<dbReference type="EMBL" id="BPEY01000032">
    <property type="protein sequence ID" value="GIU45953.1"/>
    <property type="molecule type" value="Genomic_DNA"/>
</dbReference>
<feature type="domain" description="Solute-binding protein family 3/N-terminal" evidence="8">
    <location>
        <begin position="275"/>
        <end position="497"/>
    </location>
</feature>
<dbReference type="SUPFAM" id="SSF47226">
    <property type="entry name" value="Histidine-containing phosphotransfer domain, HPT domain"/>
    <property type="match status" value="1"/>
</dbReference>
<dbReference type="PRINTS" id="PR00344">
    <property type="entry name" value="BCTRLSENSOR"/>
</dbReference>
<dbReference type="InterPro" id="IPR004358">
    <property type="entry name" value="Sig_transdc_His_kin-like_C"/>
</dbReference>
<dbReference type="Pfam" id="PF00497">
    <property type="entry name" value="SBP_bac_3"/>
    <property type="match status" value="2"/>
</dbReference>
<dbReference type="Proteomes" id="UP000887104">
    <property type="component" value="Unassembled WGS sequence"/>
</dbReference>
<dbReference type="Pfam" id="PF02518">
    <property type="entry name" value="HATPase_c"/>
    <property type="match status" value="1"/>
</dbReference>
<dbReference type="Pfam" id="PF00512">
    <property type="entry name" value="HisKA"/>
    <property type="match status" value="1"/>
</dbReference>
<dbReference type="EC" id="2.7.13.3" evidence="2"/>
<dbReference type="InterPro" id="IPR003594">
    <property type="entry name" value="HATPase_dom"/>
</dbReference>
<accession>A0ABQ4PEH8</accession>
<dbReference type="Gene3D" id="3.40.50.2300">
    <property type="match status" value="1"/>
</dbReference>
<dbReference type="RefSeq" id="WP_220781103.1">
    <property type="nucleotide sequence ID" value="NZ_BPEY01000032.1"/>
</dbReference>
<comment type="catalytic activity">
    <reaction evidence="1">
        <text>ATP + protein L-histidine = ADP + protein N-phospho-L-histidine.</text>
        <dbReference type="EC" id="2.7.13.3"/>
    </reaction>
</comment>
<keyword evidence="6" id="KW-1133">Transmembrane helix</keyword>
<evidence type="ECO:0000256" key="7">
    <source>
        <dbReference type="SAM" id="SignalP"/>
    </source>
</evidence>
<feature type="signal peptide" evidence="7">
    <location>
        <begin position="1"/>
        <end position="22"/>
    </location>
</feature>
<dbReference type="SUPFAM" id="SSF55874">
    <property type="entry name" value="ATPase domain of HSP90 chaperone/DNA topoisomerase II/histidine kinase"/>
    <property type="match status" value="1"/>
</dbReference>
<evidence type="ECO:0000259" key="10">
    <source>
        <dbReference type="SMART" id="SM00388"/>
    </source>
</evidence>
<dbReference type="InterPro" id="IPR036641">
    <property type="entry name" value="HPT_dom_sf"/>
</dbReference>
<dbReference type="SUPFAM" id="SSF52172">
    <property type="entry name" value="CheY-like"/>
    <property type="match status" value="1"/>
</dbReference>
<reference evidence="12" key="1">
    <citation type="submission" date="2021-05" db="EMBL/GenBank/DDBJ databases">
        <title>Molecular characterization for Shewanella algae harboring chromosomal blaOXA-55-like strains isolated from clinical and environment sample.</title>
        <authorList>
            <person name="Ohama Y."/>
            <person name="Aoki K."/>
            <person name="Harada S."/>
            <person name="Moriya K."/>
            <person name="Ishii Y."/>
            <person name="Tateda K."/>
        </authorList>
    </citation>
    <scope>NUCLEOTIDE SEQUENCE</scope>
    <source>
        <strain evidence="12">JCM 11563</strain>
    </source>
</reference>
<keyword evidence="3" id="KW-0597">Phosphoprotein</keyword>
<dbReference type="GO" id="GO:0016301">
    <property type="term" value="F:kinase activity"/>
    <property type="evidence" value="ECO:0007669"/>
    <property type="project" value="UniProtKB-KW"/>
</dbReference>
<dbReference type="InterPro" id="IPR001638">
    <property type="entry name" value="Solute-binding_3/MltF_N"/>
</dbReference>
<evidence type="ECO:0000256" key="2">
    <source>
        <dbReference type="ARBA" id="ARBA00012438"/>
    </source>
</evidence>
<sequence>MTRIVIFLLLVTSLFCSAFSYAIELKPEAKAYLKKKEAIVVAMPSTGLRAHWNTHSPGALGIYTDYIRTLVQELGIAVQFKGYECLDELQQAVASGEADLSLGFMPTTEREKSLLFSVPVFENYQLNWLRNSSYRNTPASDMNWVCVEGSFSCEATAQNGFRTLTKVKTLDSLIHYLSTGKADGAIIHFGTVHHYYQTVAVGDWLGDIVFNENSQPMLSSFITAKNNPILMDILNQYQQEMHNNKVIKPFKFKNLSMLHNEQAIESIYQQYNRQTIRYSIENDLYPLSYISKSNGEISGYIHDIIKILARKSGLNFEYVAPMGQSIDDMLNQGVIDLIPGGLMSVNETSTKFLTTHPFYTINWSFIRTTKTYQQQKIAVLDRSGNLPEQGIFKFIDKPIIYTDFALLKKDIESGVVTHAYIPKSIAEDYLYYGSETKFELVNSPKKQLISLMGIKLNLSSETLRDMLDAAIAVTTAKEISLAVKSHQVIHTKYGYDKKQTKNTVVFLLVLLILAGAASILWSKKLKGYLREARASGKKSHDQMQWLTSVLNSFPGMVLISDDKGSPLLSNKAYSECFKTCINGQCKESQDTCAFLNVINTVATDINNDAVYVANDKCTIAGKYYRVSRDVVNHDDGNQYHITVFTDFTELKQRKEELILSKQQAVDALKTRESFLAVISHELRTPLAAMIGLMELLNPELKSAKNKELVSNALASADRLKGLVNDILDFSKMEADQLQLDLHQSNLFIELGSTLRLLEASLDKKEVNFIINWQPTKLCNAELDWSRLSQIVNNLVNNSIKFTQKGTITVSVSNTQETLTLTVEDTGCGMTDEQQQKLFQPFVQADASINRKYGGSGLGMSIVQHLVELMGGALKVSSKLNQGTKVRLSLPANFTTIKQNLVTSCYTQKATTQDWLVEWGIIPAKVKNDAVVSLCTLDTDGNTYPDLLLRQVAIMPVKSNTSPLLKHAKYSGTVLVADDDPINCFLFQKQLKKLGLEVITVHDGMEALLYLAANKNDISLLITDFHMPNLNGYELVTQLRAKAEFASFPIIGCTAEDSRLVVEKAAKVGMTEVMYKPYSFQLLGEVISRYCPEQSPDSTLDRLDWLIEYTDEEQLELSAIVRDSLLVDKAQLVDKTLPITALAHRIKGAATAIGLTQLATIASDCEAAAEHELPEATARLSAEIDIIVSTINNWLAKQYQ</sequence>
<keyword evidence="6" id="KW-0812">Transmembrane</keyword>
<dbReference type="CDD" id="cd00082">
    <property type="entry name" value="HisKA"/>
    <property type="match status" value="1"/>
</dbReference>
<evidence type="ECO:0000259" key="9">
    <source>
        <dbReference type="SMART" id="SM00387"/>
    </source>
</evidence>